<dbReference type="InterPro" id="IPR053927">
    <property type="entry name" value="FlgK_helical"/>
</dbReference>
<reference evidence="9 10" key="1">
    <citation type="submission" date="2019-10" db="EMBL/GenBank/DDBJ databases">
        <title>Draft Genome Sequence of the Caffeine Degrading Methylotroph Methylorubrum populi PINKEL.</title>
        <authorList>
            <person name="Dawson S.C."/>
            <person name="Zhang X."/>
            <person name="Wright M.E."/>
            <person name="Sharma G."/>
            <person name="Langner J.T."/>
            <person name="Ditty J.L."/>
            <person name="Subuyuj G.A."/>
        </authorList>
    </citation>
    <scope>NUCLEOTIDE SEQUENCE [LARGE SCALE GENOMIC DNA]</scope>
    <source>
        <strain evidence="9 10">Pinkel</strain>
    </source>
</reference>
<organism evidence="9 10">
    <name type="scientific">Methylorubrum populi</name>
    <dbReference type="NCBI Taxonomy" id="223967"/>
    <lineage>
        <taxon>Bacteria</taxon>
        <taxon>Pseudomonadati</taxon>
        <taxon>Pseudomonadota</taxon>
        <taxon>Alphaproteobacteria</taxon>
        <taxon>Hyphomicrobiales</taxon>
        <taxon>Methylobacteriaceae</taxon>
        <taxon>Methylorubrum</taxon>
    </lineage>
</organism>
<evidence type="ECO:0000259" key="8">
    <source>
        <dbReference type="Pfam" id="PF22638"/>
    </source>
</evidence>
<name>A0A833N3Z2_9HYPH</name>
<dbReference type="PANTHER" id="PTHR30033">
    <property type="entry name" value="FLAGELLAR HOOK-ASSOCIATED PROTEIN 1"/>
    <property type="match status" value="1"/>
</dbReference>
<dbReference type="NCBIfam" id="TIGR02492">
    <property type="entry name" value="flgK_ends"/>
    <property type="match status" value="1"/>
</dbReference>
<evidence type="ECO:0000256" key="4">
    <source>
        <dbReference type="ARBA" id="ARBA00016244"/>
    </source>
</evidence>
<evidence type="ECO:0000313" key="10">
    <source>
        <dbReference type="Proteomes" id="UP000469949"/>
    </source>
</evidence>
<dbReference type="Proteomes" id="UP000469949">
    <property type="component" value="Unassembled WGS sequence"/>
</dbReference>
<evidence type="ECO:0000256" key="2">
    <source>
        <dbReference type="ARBA" id="ARBA00004613"/>
    </source>
</evidence>
<comment type="subcellular location">
    <subcellularLocation>
        <location evidence="1">Bacterial flagellum</location>
    </subcellularLocation>
    <subcellularLocation>
        <location evidence="2">Secreted</location>
    </subcellularLocation>
</comment>
<dbReference type="PANTHER" id="PTHR30033:SF1">
    <property type="entry name" value="FLAGELLAR HOOK-ASSOCIATED PROTEIN 1"/>
    <property type="match status" value="1"/>
</dbReference>
<sequence length="632" mass="62984">MALDAFSTATAGLRVTQAQIGVVSQNIANVGTAGYVRRTLSPVSAGVGNAGVATGTIGRALDAAALKQLRSETSGAAYTGLMAKTRTQLDTLYGRPGDSSALDGVFNSFTLSLQTLAANPTSTAARATVLSSASDLATRIGSAANGVQALRSGLESQLAADTDQASNLLAQLAKLNTRIVATSADDPSRPDLEDQRDQALTSLSGLIDINAVTQSDGSVSVLTGSGVTLLDRSNAASLSFDARGTLSANALYSNDPSQSGVGTIVATTPGGGKIDLLASGAIRSGSIAAAVELRDTVLPQAQRQLDDLAAGLSRAMSDRVATGTVPTDGTKGGFDIDLTGLSAGNAITLTVQDGSGTQRNLILVPSYQTPPPTIPAGATDDANATVIPFTIRRPDAVPPRTADEIRGAITAALGGGYTVSGVPGGETGAVRILSSGGAALVAASASVTQVTSAADIKGSATQIPLFVDGASATLFTGSFDGGSQLTGFAQRIAVNPTVVGSAGSLVGITGTGTASGIGDGARPQALFTALTGTQRLFSSSSGISGINAPTRSSVADFVQGVISVQGAAAAAAQDLDEGQGIALSTAQGRFASASGVNIDQEMSNLIALQQAYAANARVLTAARDMIDTLLRI</sequence>
<keyword evidence="9" id="KW-0966">Cell projection</keyword>
<keyword evidence="6" id="KW-0975">Bacterial flagellum</keyword>
<dbReference type="Pfam" id="PF06429">
    <property type="entry name" value="Flg_bbr_C"/>
    <property type="match status" value="1"/>
</dbReference>
<dbReference type="Pfam" id="PF22638">
    <property type="entry name" value="FlgK_D1"/>
    <property type="match status" value="1"/>
</dbReference>
<keyword evidence="5" id="KW-0964">Secreted</keyword>
<accession>A0A833N3Z2</accession>
<dbReference type="EMBL" id="WEKV01000004">
    <property type="protein sequence ID" value="KAB7787240.1"/>
    <property type="molecule type" value="Genomic_DNA"/>
</dbReference>
<dbReference type="InterPro" id="IPR002371">
    <property type="entry name" value="FlgK"/>
</dbReference>
<feature type="domain" description="Flagellar hook-associated protein FlgK helical" evidence="8">
    <location>
        <begin position="87"/>
        <end position="332"/>
    </location>
</feature>
<dbReference type="PRINTS" id="PR01005">
    <property type="entry name" value="FLGHOOKAP1"/>
</dbReference>
<evidence type="ECO:0000313" key="9">
    <source>
        <dbReference type="EMBL" id="KAB7787240.1"/>
    </source>
</evidence>
<dbReference type="SUPFAM" id="SSF64518">
    <property type="entry name" value="Phase 1 flagellin"/>
    <property type="match status" value="1"/>
</dbReference>
<keyword evidence="9" id="KW-0282">Flagellum</keyword>
<gene>
    <name evidence="9" type="ORF">F8B43_0676</name>
</gene>
<protein>
    <recommendedName>
        <fullName evidence="4">Flagellar hook-associated protein 1</fullName>
    </recommendedName>
</protein>
<comment type="similarity">
    <text evidence="3">Belongs to the flagella basal body rod proteins family.</text>
</comment>
<feature type="domain" description="Flagellar basal-body/hook protein C-terminal" evidence="7">
    <location>
        <begin position="590"/>
        <end position="632"/>
    </location>
</feature>
<dbReference type="InterPro" id="IPR010930">
    <property type="entry name" value="Flg_bb/hook_C_dom"/>
</dbReference>
<dbReference type="GO" id="GO:0005198">
    <property type="term" value="F:structural molecule activity"/>
    <property type="evidence" value="ECO:0007669"/>
    <property type="project" value="InterPro"/>
</dbReference>
<evidence type="ECO:0000259" key="7">
    <source>
        <dbReference type="Pfam" id="PF06429"/>
    </source>
</evidence>
<dbReference type="GO" id="GO:0044780">
    <property type="term" value="P:bacterial-type flagellum assembly"/>
    <property type="evidence" value="ECO:0007669"/>
    <property type="project" value="InterPro"/>
</dbReference>
<dbReference type="GO" id="GO:0005576">
    <property type="term" value="C:extracellular region"/>
    <property type="evidence" value="ECO:0007669"/>
    <property type="project" value="UniProtKB-SubCell"/>
</dbReference>
<evidence type="ECO:0000256" key="6">
    <source>
        <dbReference type="ARBA" id="ARBA00023143"/>
    </source>
</evidence>
<evidence type="ECO:0000256" key="1">
    <source>
        <dbReference type="ARBA" id="ARBA00004365"/>
    </source>
</evidence>
<dbReference type="GO" id="GO:0009424">
    <property type="term" value="C:bacterial-type flagellum hook"/>
    <property type="evidence" value="ECO:0007669"/>
    <property type="project" value="InterPro"/>
</dbReference>
<dbReference type="RefSeq" id="WP_152275969.1">
    <property type="nucleotide sequence ID" value="NZ_WEKV01000004.1"/>
</dbReference>
<evidence type="ECO:0000256" key="3">
    <source>
        <dbReference type="ARBA" id="ARBA00009677"/>
    </source>
</evidence>
<keyword evidence="9" id="KW-0969">Cilium</keyword>
<dbReference type="AlphaFoldDB" id="A0A833N3Z2"/>
<evidence type="ECO:0000256" key="5">
    <source>
        <dbReference type="ARBA" id="ARBA00022525"/>
    </source>
</evidence>
<comment type="caution">
    <text evidence="9">The sequence shown here is derived from an EMBL/GenBank/DDBJ whole genome shotgun (WGS) entry which is preliminary data.</text>
</comment>
<proteinExistence type="inferred from homology"/>